<dbReference type="PANTHER" id="PTHR46193">
    <property type="entry name" value="6-PHOSPHOGLUCONATE PHOSPHATASE"/>
    <property type="match status" value="1"/>
</dbReference>
<comment type="similarity">
    <text evidence="2">Belongs to the HAD-like hydrolase superfamily. CbbY/CbbZ/Gph/YieH family.</text>
</comment>
<proteinExistence type="inferred from homology"/>
<dbReference type="InterPro" id="IPR036412">
    <property type="entry name" value="HAD-like_sf"/>
</dbReference>
<keyword evidence="6" id="KW-1185">Reference proteome</keyword>
<dbReference type="PANTHER" id="PTHR46193:SF10">
    <property type="entry name" value="6-PHOSPHOGLUCONATE PHOSPHATASE"/>
    <property type="match status" value="1"/>
</dbReference>
<sequence>MSFPFDAILFDCDGVLVDSEVVGLEDAAAYLSGHGFAWTTEDFIRRFSGMRYDRFAAGLREAYGQILGRDADEREFEELIDGLIETRRAKRHTMTLVTGTEDLLRMVQGLPGVRIAVASSSGQAFLDDKIDRYGLRPVFGQHVYSADHVSHGKPAPDIFLFAATRLGVAAERCLVIEDSAHGVAAGVAAEATVWGFTGGGHCLPDHAEALIDAGAERVFATHEQLTDEFTNLLSRREAAT</sequence>
<evidence type="ECO:0000256" key="1">
    <source>
        <dbReference type="ARBA" id="ARBA00001946"/>
    </source>
</evidence>
<name>A0A840I483_9PROT</name>
<dbReference type="EMBL" id="JACHOB010000005">
    <property type="protein sequence ID" value="MBB4659796.1"/>
    <property type="molecule type" value="Genomic_DNA"/>
</dbReference>
<dbReference type="NCBIfam" id="TIGR01509">
    <property type="entry name" value="HAD-SF-IA-v3"/>
    <property type="match status" value="1"/>
</dbReference>
<evidence type="ECO:0000256" key="3">
    <source>
        <dbReference type="ARBA" id="ARBA00022723"/>
    </source>
</evidence>
<dbReference type="InterPro" id="IPR023214">
    <property type="entry name" value="HAD_sf"/>
</dbReference>
<dbReference type="InterPro" id="IPR051600">
    <property type="entry name" value="Beta-PGM-like"/>
</dbReference>
<evidence type="ECO:0000313" key="5">
    <source>
        <dbReference type="EMBL" id="MBB4659796.1"/>
    </source>
</evidence>
<reference evidence="5 6" key="1">
    <citation type="submission" date="2020-08" db="EMBL/GenBank/DDBJ databases">
        <title>Genomic Encyclopedia of Type Strains, Phase IV (KMG-IV): sequencing the most valuable type-strain genomes for metagenomic binning, comparative biology and taxonomic classification.</title>
        <authorList>
            <person name="Goeker M."/>
        </authorList>
    </citation>
    <scope>NUCLEOTIDE SEQUENCE [LARGE SCALE GENOMIC DNA]</scope>
    <source>
        <strain evidence="5 6">DSM 102850</strain>
    </source>
</reference>
<evidence type="ECO:0000256" key="2">
    <source>
        <dbReference type="ARBA" id="ARBA00006171"/>
    </source>
</evidence>
<dbReference type="Proteomes" id="UP000563524">
    <property type="component" value="Unassembled WGS sequence"/>
</dbReference>
<dbReference type="AlphaFoldDB" id="A0A840I483"/>
<dbReference type="SFLD" id="SFLDG01129">
    <property type="entry name" value="C1.5:_HAD__Beta-PGM__Phosphata"/>
    <property type="match status" value="1"/>
</dbReference>
<protein>
    <submittedName>
        <fullName evidence="5">Beta-phosphoglucomutase-like phosphatase (HAD superfamily)</fullName>
    </submittedName>
</protein>
<dbReference type="Pfam" id="PF00702">
    <property type="entry name" value="Hydrolase"/>
    <property type="match status" value="1"/>
</dbReference>
<evidence type="ECO:0000256" key="4">
    <source>
        <dbReference type="ARBA" id="ARBA00022842"/>
    </source>
</evidence>
<evidence type="ECO:0000313" key="6">
    <source>
        <dbReference type="Proteomes" id="UP000563524"/>
    </source>
</evidence>
<dbReference type="Gene3D" id="1.10.150.240">
    <property type="entry name" value="Putative phosphatase, domain 2"/>
    <property type="match status" value="1"/>
</dbReference>
<gene>
    <name evidence="5" type="ORF">GGQ59_002337</name>
</gene>
<keyword evidence="3" id="KW-0479">Metal-binding</keyword>
<accession>A0A840I483</accession>
<dbReference type="SFLD" id="SFLDG01135">
    <property type="entry name" value="C1.5.6:_HAD__Beta-PGM__Phospha"/>
    <property type="match status" value="1"/>
</dbReference>
<dbReference type="GO" id="GO:0046872">
    <property type="term" value="F:metal ion binding"/>
    <property type="evidence" value="ECO:0007669"/>
    <property type="project" value="UniProtKB-KW"/>
</dbReference>
<dbReference type="RefSeq" id="WP_183818755.1">
    <property type="nucleotide sequence ID" value="NZ_JACHOB010000005.1"/>
</dbReference>
<comment type="cofactor">
    <cofactor evidence="1">
        <name>Mg(2+)</name>
        <dbReference type="ChEBI" id="CHEBI:18420"/>
    </cofactor>
</comment>
<dbReference type="InterPro" id="IPR023198">
    <property type="entry name" value="PGP-like_dom2"/>
</dbReference>
<dbReference type="InterPro" id="IPR006439">
    <property type="entry name" value="HAD-SF_hydro_IA"/>
</dbReference>
<dbReference type="SFLD" id="SFLDS00003">
    <property type="entry name" value="Haloacid_Dehalogenase"/>
    <property type="match status" value="1"/>
</dbReference>
<organism evidence="5 6">
    <name type="scientific">Parvularcula dongshanensis</name>
    <dbReference type="NCBI Taxonomy" id="1173995"/>
    <lineage>
        <taxon>Bacteria</taxon>
        <taxon>Pseudomonadati</taxon>
        <taxon>Pseudomonadota</taxon>
        <taxon>Alphaproteobacteria</taxon>
        <taxon>Parvularculales</taxon>
        <taxon>Parvularculaceae</taxon>
        <taxon>Parvularcula</taxon>
    </lineage>
</organism>
<dbReference type="SUPFAM" id="SSF56784">
    <property type="entry name" value="HAD-like"/>
    <property type="match status" value="1"/>
</dbReference>
<dbReference type="GO" id="GO:0003824">
    <property type="term" value="F:catalytic activity"/>
    <property type="evidence" value="ECO:0007669"/>
    <property type="project" value="UniProtKB-ARBA"/>
</dbReference>
<comment type="caution">
    <text evidence="5">The sequence shown here is derived from an EMBL/GenBank/DDBJ whole genome shotgun (WGS) entry which is preliminary data.</text>
</comment>
<keyword evidence="4" id="KW-0460">Magnesium</keyword>
<dbReference type="Gene3D" id="3.40.50.1000">
    <property type="entry name" value="HAD superfamily/HAD-like"/>
    <property type="match status" value="1"/>
</dbReference>